<organism evidence="1 2">
    <name type="scientific">Ketogulonicigenium robustum</name>
    <dbReference type="NCBI Taxonomy" id="92947"/>
    <lineage>
        <taxon>Bacteria</taxon>
        <taxon>Pseudomonadati</taxon>
        <taxon>Pseudomonadota</taxon>
        <taxon>Alphaproteobacteria</taxon>
        <taxon>Rhodobacterales</taxon>
        <taxon>Roseobacteraceae</taxon>
        <taxon>Ketogulonicigenium</taxon>
    </lineage>
</organism>
<sequence length="323" mass="36156">MRDFVFTLDTVRFDDSYVPADGTRLTTNFANLARGAQRQQNLRNVMRMIDNRFNTLAHWDNPESDRYSVALDIVTVNMAVADEAESFPLIEVLQTTIIDHKTGQQRAGIVGNNFSSYVRDYDFSVLLRAHLAGGASGAPAGFGDLHGNLFKSLVASDVFTARFAAPPVICISVSESKAYQRTANTHPVLGAEYSTEGWSLTDQYFQKMGLQARYFMPPGSVAPFAFYCAGDLLNDYTPLQLIGTIATMETFQKIYRPEIYNANSAAGQHFKPSLKNEDYAPTRIFYDREERTRLGIAQGQFTQQHFIAPYGAVLDQWSAQYAR</sequence>
<dbReference type="InterPro" id="IPR015004">
    <property type="entry name" value="MesX"/>
</dbReference>
<dbReference type="Proteomes" id="UP000242447">
    <property type="component" value="Plasmid unnamed1"/>
</dbReference>
<evidence type="ECO:0000313" key="1">
    <source>
        <dbReference type="EMBL" id="ARO15963.1"/>
    </source>
</evidence>
<accession>A0A1W6P3H6</accession>
<evidence type="ECO:0000313" key="2">
    <source>
        <dbReference type="Proteomes" id="UP000242447"/>
    </source>
</evidence>
<geneLocation type="plasmid" evidence="1">
    <name>unnamed1</name>
</geneLocation>
<dbReference type="OrthoDB" id="6298442at2"/>
<reference evidence="1 2" key="1">
    <citation type="submission" date="2017-02" db="EMBL/GenBank/DDBJ databases">
        <title>Ketogulonicigenium robustum SPU B003 Genome sequencing and assembly.</title>
        <authorList>
            <person name="Li Y."/>
            <person name="Liu L."/>
            <person name="Wang C."/>
            <person name="Zhang M."/>
            <person name="Zhang T."/>
            <person name="Zhang Y."/>
        </authorList>
    </citation>
    <scope>NUCLEOTIDE SEQUENCE [LARGE SCALE GENOMIC DNA]</scope>
    <source>
        <strain evidence="1 2">SPU_B003</strain>
        <plasmid evidence="1 2">unnamed1</plasmid>
    </source>
</reference>
<keyword evidence="2" id="KW-1185">Reference proteome</keyword>
<keyword evidence="1" id="KW-0614">Plasmid</keyword>
<gene>
    <name evidence="1" type="ORF">BVG79_p1000161</name>
</gene>
<protein>
    <recommendedName>
        <fullName evidence="3">DUF1852 domain-containing protein</fullName>
    </recommendedName>
</protein>
<dbReference type="EMBL" id="CP019938">
    <property type="protein sequence ID" value="ARO15963.1"/>
    <property type="molecule type" value="Genomic_DNA"/>
</dbReference>
<dbReference type="RefSeq" id="WP_085787535.1">
    <property type="nucleotide sequence ID" value="NZ_CP019938.1"/>
</dbReference>
<evidence type="ECO:0008006" key="3">
    <source>
        <dbReference type="Google" id="ProtNLM"/>
    </source>
</evidence>
<dbReference type="KEGG" id="kro:BVG79_p1000161"/>
<name>A0A1W6P3H6_9RHOB</name>
<dbReference type="Pfam" id="PF08908">
    <property type="entry name" value="MesX"/>
    <property type="match status" value="1"/>
</dbReference>
<dbReference type="AlphaFoldDB" id="A0A1W6P3H6"/>
<proteinExistence type="predicted"/>